<keyword evidence="2" id="KW-1185">Reference proteome</keyword>
<accession>A0A7N2L125</accession>
<dbReference type="EnsemblPlants" id="QL02p084523:mrna">
    <property type="protein sequence ID" value="QL02p084523:mrna"/>
    <property type="gene ID" value="QL02p084523"/>
</dbReference>
<reference evidence="2" key="1">
    <citation type="journal article" date="2016" name="G3 (Bethesda)">
        <title>First Draft Assembly and Annotation of the Genome of a California Endemic Oak Quercus lobata Nee (Fagaceae).</title>
        <authorList>
            <person name="Sork V.L."/>
            <person name="Fitz-Gibbon S.T."/>
            <person name="Puiu D."/>
            <person name="Crepeau M."/>
            <person name="Gugger P.F."/>
            <person name="Sherman R."/>
            <person name="Stevens K."/>
            <person name="Langley C.H."/>
            <person name="Pellegrini M."/>
            <person name="Salzberg S.L."/>
        </authorList>
    </citation>
    <scope>NUCLEOTIDE SEQUENCE [LARGE SCALE GENOMIC DNA]</scope>
    <source>
        <strain evidence="2">cv. SW786</strain>
    </source>
</reference>
<organism evidence="1 2">
    <name type="scientific">Quercus lobata</name>
    <name type="common">Valley oak</name>
    <dbReference type="NCBI Taxonomy" id="97700"/>
    <lineage>
        <taxon>Eukaryota</taxon>
        <taxon>Viridiplantae</taxon>
        <taxon>Streptophyta</taxon>
        <taxon>Embryophyta</taxon>
        <taxon>Tracheophyta</taxon>
        <taxon>Spermatophyta</taxon>
        <taxon>Magnoliopsida</taxon>
        <taxon>eudicotyledons</taxon>
        <taxon>Gunneridae</taxon>
        <taxon>Pentapetalae</taxon>
        <taxon>rosids</taxon>
        <taxon>fabids</taxon>
        <taxon>Fagales</taxon>
        <taxon>Fagaceae</taxon>
        <taxon>Quercus</taxon>
    </lineage>
</organism>
<dbReference type="Gramene" id="QL02p084523:mrna">
    <property type="protein sequence ID" value="QL02p084523:mrna"/>
    <property type="gene ID" value="QL02p084523"/>
</dbReference>
<dbReference type="AlphaFoldDB" id="A0A7N2L125"/>
<dbReference type="SUPFAM" id="SSF48403">
    <property type="entry name" value="Ankyrin repeat"/>
    <property type="match status" value="1"/>
</dbReference>
<reference evidence="1" key="2">
    <citation type="submission" date="2021-01" db="UniProtKB">
        <authorList>
            <consortium name="EnsemblPlants"/>
        </authorList>
    </citation>
    <scope>IDENTIFICATION</scope>
</reference>
<evidence type="ECO:0000313" key="1">
    <source>
        <dbReference type="EnsemblPlants" id="QL02p084523:mrna"/>
    </source>
</evidence>
<protein>
    <recommendedName>
        <fullName evidence="3">Ankyrin repeat-containing protein</fullName>
    </recommendedName>
</protein>
<dbReference type="InterPro" id="IPR036770">
    <property type="entry name" value="Ankyrin_rpt-contain_sf"/>
</dbReference>
<dbReference type="Gene3D" id="1.25.40.20">
    <property type="entry name" value="Ankyrin repeat-containing domain"/>
    <property type="match status" value="1"/>
</dbReference>
<proteinExistence type="predicted"/>
<evidence type="ECO:0000313" key="2">
    <source>
        <dbReference type="Proteomes" id="UP000594261"/>
    </source>
</evidence>
<name>A0A7N2L125_QUELO</name>
<sequence>MATDGVNSSEAARTERSGLYLAALKGDSKSVQGMLKIQREITKARETTLHVAAAANKEEFVKNLVSNAMNSKDLKVENIAGHTALYGCFVRT</sequence>
<dbReference type="InParanoid" id="A0A7N2L125"/>
<dbReference type="Proteomes" id="UP000594261">
    <property type="component" value="Chromosome 2"/>
</dbReference>
<evidence type="ECO:0008006" key="3">
    <source>
        <dbReference type="Google" id="ProtNLM"/>
    </source>
</evidence>